<evidence type="ECO:0000313" key="2">
    <source>
        <dbReference type="Proteomes" id="UP000422989"/>
    </source>
</evidence>
<keyword evidence="1" id="KW-0969">Cilium</keyword>
<name>A0A6I6DR37_9MICO</name>
<dbReference type="Gene3D" id="2.30.290.10">
    <property type="entry name" value="BH3618-like"/>
    <property type="match status" value="1"/>
</dbReference>
<organism evidence="1 2">
    <name type="scientific">Microbacterium oryzae</name>
    <dbReference type="NCBI Taxonomy" id="743009"/>
    <lineage>
        <taxon>Bacteria</taxon>
        <taxon>Bacillati</taxon>
        <taxon>Actinomycetota</taxon>
        <taxon>Actinomycetes</taxon>
        <taxon>Micrococcales</taxon>
        <taxon>Microbacteriaceae</taxon>
        <taxon>Microbacterium</taxon>
    </lineage>
</organism>
<evidence type="ECO:0000313" key="1">
    <source>
        <dbReference type="EMBL" id="QGU26566.1"/>
    </source>
</evidence>
<proteinExistence type="predicted"/>
<dbReference type="EMBL" id="CP032550">
    <property type="protein sequence ID" value="QGU26566.1"/>
    <property type="molecule type" value="Genomic_DNA"/>
</dbReference>
<dbReference type="OrthoDB" id="3268119at2"/>
<dbReference type="GO" id="GO:0044780">
    <property type="term" value="P:bacterial-type flagellum assembly"/>
    <property type="evidence" value="ECO:0007669"/>
    <property type="project" value="InterPro"/>
</dbReference>
<sequence length="135" mass="14181">MTTTALGTSALDVAFTSPPPGLQPHTAFRLEPIAGADGLYALRAVDADLRLFLLDALGGAYGFEVEPPPGALAEIEAEDLAEVRLLVVANPAEEGVYVNLRAPIVIHRSTGRAVQTILDDSTRPIRLLLGAPGRS</sequence>
<keyword evidence="1" id="KW-0282">Flagellum</keyword>
<dbReference type="AlphaFoldDB" id="A0A6I6DR37"/>
<dbReference type="Pfam" id="PF02623">
    <property type="entry name" value="FliW"/>
    <property type="match status" value="1"/>
</dbReference>
<dbReference type="InterPro" id="IPR003775">
    <property type="entry name" value="Flagellar_assembly_factor_FliW"/>
</dbReference>
<dbReference type="KEGG" id="moj:D7D94_01860"/>
<accession>A0A6I6DR37</accession>
<keyword evidence="1" id="KW-0966">Cell projection</keyword>
<dbReference type="RefSeq" id="WP_156240964.1">
    <property type="nucleotide sequence ID" value="NZ_BAAAZL010000002.1"/>
</dbReference>
<gene>
    <name evidence="1" type="ORF">D7D94_01860</name>
</gene>
<dbReference type="Proteomes" id="UP000422989">
    <property type="component" value="Chromosome"/>
</dbReference>
<dbReference type="SUPFAM" id="SSF141457">
    <property type="entry name" value="BH3618-like"/>
    <property type="match status" value="1"/>
</dbReference>
<protein>
    <submittedName>
        <fullName evidence="1">Flagellar assembly protein FliW</fullName>
    </submittedName>
</protein>
<dbReference type="InterPro" id="IPR024046">
    <property type="entry name" value="Flagellar_assmbl_FliW_dom_sf"/>
</dbReference>
<keyword evidence="2" id="KW-1185">Reference proteome</keyword>
<reference evidence="1 2" key="1">
    <citation type="submission" date="2018-09" db="EMBL/GenBank/DDBJ databases">
        <title>Whole genome sequencing of Microbacterium oryzae strain MB-10T.</title>
        <authorList>
            <person name="Das S.K."/>
        </authorList>
    </citation>
    <scope>NUCLEOTIDE SEQUENCE [LARGE SCALE GENOMIC DNA]</scope>
    <source>
        <strain evidence="1 2">MB-10</strain>
    </source>
</reference>